<dbReference type="SUPFAM" id="SSF48371">
    <property type="entry name" value="ARM repeat"/>
    <property type="match status" value="1"/>
</dbReference>
<dbReference type="AlphaFoldDB" id="A0A8H5GEU0"/>
<dbReference type="Pfam" id="PF25758">
    <property type="entry name" value="TPR_IPO11"/>
    <property type="match status" value="1"/>
</dbReference>
<dbReference type="EMBL" id="JAACJO010000001">
    <property type="protein sequence ID" value="KAF5363643.1"/>
    <property type="molecule type" value="Genomic_DNA"/>
</dbReference>
<evidence type="ECO:0000256" key="2">
    <source>
        <dbReference type="ARBA" id="ARBA00007991"/>
    </source>
</evidence>
<evidence type="ECO:0000256" key="4">
    <source>
        <dbReference type="ARBA" id="ARBA00023242"/>
    </source>
</evidence>
<reference evidence="6 7" key="1">
    <citation type="journal article" date="2020" name="ISME J.">
        <title>Uncovering the hidden diversity of litter-decomposition mechanisms in mushroom-forming fungi.</title>
        <authorList>
            <person name="Floudas D."/>
            <person name="Bentzer J."/>
            <person name="Ahren D."/>
            <person name="Johansson T."/>
            <person name="Persson P."/>
            <person name="Tunlid A."/>
        </authorList>
    </citation>
    <scope>NUCLEOTIDE SEQUENCE [LARGE SCALE GENOMIC DNA]</scope>
    <source>
        <strain evidence="6 7">CBS 146.42</strain>
    </source>
</reference>
<evidence type="ECO:0000256" key="1">
    <source>
        <dbReference type="ARBA" id="ARBA00004123"/>
    </source>
</evidence>
<dbReference type="InterPro" id="IPR011989">
    <property type="entry name" value="ARM-like"/>
</dbReference>
<dbReference type="GO" id="GO:0006606">
    <property type="term" value="P:protein import into nucleus"/>
    <property type="evidence" value="ECO:0007669"/>
    <property type="project" value="TreeGrafter"/>
</dbReference>
<gene>
    <name evidence="6" type="ORF">D9756_000499</name>
</gene>
<comment type="caution">
    <text evidence="6">The sequence shown here is derived from an EMBL/GenBank/DDBJ whole genome shotgun (WGS) entry which is preliminary data.</text>
</comment>
<dbReference type="OrthoDB" id="361693at2759"/>
<feature type="domain" description="Importin N-terminal" evidence="5">
    <location>
        <begin position="41"/>
        <end position="111"/>
    </location>
</feature>
<evidence type="ECO:0000313" key="7">
    <source>
        <dbReference type="Proteomes" id="UP000559027"/>
    </source>
</evidence>
<dbReference type="PROSITE" id="PS50166">
    <property type="entry name" value="IMPORTIN_B_NT"/>
    <property type="match status" value="1"/>
</dbReference>
<keyword evidence="4" id="KW-0539">Nucleus</keyword>
<dbReference type="Proteomes" id="UP000559027">
    <property type="component" value="Unassembled WGS sequence"/>
</dbReference>
<dbReference type="InterPro" id="IPR001494">
    <property type="entry name" value="Importin-beta_N"/>
</dbReference>
<organism evidence="6 7">
    <name type="scientific">Leucocoprinus leucothites</name>
    <dbReference type="NCBI Taxonomy" id="201217"/>
    <lineage>
        <taxon>Eukaryota</taxon>
        <taxon>Fungi</taxon>
        <taxon>Dikarya</taxon>
        <taxon>Basidiomycota</taxon>
        <taxon>Agaricomycotina</taxon>
        <taxon>Agaricomycetes</taxon>
        <taxon>Agaricomycetidae</taxon>
        <taxon>Agaricales</taxon>
        <taxon>Agaricineae</taxon>
        <taxon>Agaricaceae</taxon>
        <taxon>Leucocoprinus</taxon>
    </lineage>
</organism>
<accession>A0A8H5GEU0</accession>
<dbReference type="PANTHER" id="PTHR10997:SF7">
    <property type="entry name" value="IMPORTIN-11"/>
    <property type="match status" value="1"/>
</dbReference>
<sequence>MNVDRPRHLAQGAVAQAVNPQELYQVVVDASSQDPSRVQSSSTRLKQMLDMLGTFDALQDIAVQRNLPSPVRQQAIIQFKNAALAHWRSRKVLSDEHRVRIRARTLSLLDEVDDTVGNFYNLTTQIFEALTQICDCNEVIVAKIARLDFPNNWPDLFKTLIDTIDARLASRYTTAGSDNEQDALVLRRSLGILNALIKEFASMKMLNGVKVMANIVQAFRDRLYGYYTTLASTLSATLNLVTILTEKLHQDIIITHLLYKPLIKIATWSWQRLDKYSKEEADTAKAWQAQLFSFSRDYIRTVFSLRKDIVIALTRDGKATQAHKPLRTLTNHVRTYGKYFRRLEQLDASRFVELPHCGDLVLYYWQQVVDATGGPTELVADTHGAVYPTRFLVQGMVLFKDSLSQWAPKRRDGTDNPNTLTQEFVQNAVKLLITRFMPLNPSDLENWLADPEEWLNLEDKENDQWEFEIRPCSERVLLQLTNHYSSYTVPLLYEIFKQSAVTPAVDLNSVIQKEAIYCALGRCAHRLKNEIPFGQWLQHTLSVEAKEPTNPSYPIIKRRIAWLIGKWVSEDCASPTDPLIWDVLTHLLQDRGPSTDTVVRLTAATALKDCMDTIGFSVDYFLPHLATTAGQLVRLIGEAETFESKRRVDDTLNVVIEQTGPQISPFVPMIIEPLPELWSSAGDDWLFKGSLLVTVTKLIEALKEQSSTLGAIIVPLVKESLSPQSIVHLDQDGLNLWLSALRNTTTIASVNGAPPLSDLIPYALGFLADNLDLLGTTINIVESYVFLDALGLTQVYGTLFFEAFTRAIQSDALIMNLKDLASLMSIYIQITPSTTWVPLLHSSGLFAWLLNKVAENETNTMMMTEFIYIFARIALADPQVFLQLVSAAAIQLNQKESYLMESLLDQWWGKFDNMSEPRHRKLTAMGIASLLSTGRIEVLERLPTEIFNLWLDVFGEIKEAQNVTESYTDSDDSSQPLKRYWDVDEAPSWFYQNTEGTPEYERRKAVYDRDPVRTIQLNKFIAEKLHEAERNSDPQFFKIVLEKADPTVFKQIEVEVFH</sequence>
<proteinExistence type="inferred from homology"/>
<dbReference type="InterPro" id="IPR016024">
    <property type="entry name" value="ARM-type_fold"/>
</dbReference>
<name>A0A8H5GEU0_9AGAR</name>
<comment type="similarity">
    <text evidence="2">Belongs to the importin beta family.</text>
</comment>
<keyword evidence="7" id="KW-1185">Reference proteome</keyword>
<protein>
    <recommendedName>
        <fullName evidence="5">Importin N-terminal domain-containing protein</fullName>
    </recommendedName>
</protein>
<dbReference type="GO" id="GO:0031267">
    <property type="term" value="F:small GTPase binding"/>
    <property type="evidence" value="ECO:0007669"/>
    <property type="project" value="InterPro"/>
</dbReference>
<dbReference type="GO" id="GO:0005829">
    <property type="term" value="C:cytosol"/>
    <property type="evidence" value="ECO:0007669"/>
    <property type="project" value="TreeGrafter"/>
</dbReference>
<comment type="subcellular location">
    <subcellularLocation>
        <location evidence="1">Nucleus</location>
    </subcellularLocation>
</comment>
<dbReference type="PANTHER" id="PTHR10997">
    <property type="entry name" value="IMPORTIN-7, 8, 11"/>
    <property type="match status" value="1"/>
</dbReference>
<evidence type="ECO:0000313" key="6">
    <source>
        <dbReference type="EMBL" id="KAF5363643.1"/>
    </source>
</evidence>
<dbReference type="GO" id="GO:0005635">
    <property type="term" value="C:nuclear envelope"/>
    <property type="evidence" value="ECO:0007669"/>
    <property type="project" value="TreeGrafter"/>
</dbReference>
<evidence type="ECO:0000256" key="3">
    <source>
        <dbReference type="ARBA" id="ARBA00022448"/>
    </source>
</evidence>
<dbReference type="Gene3D" id="1.25.10.10">
    <property type="entry name" value="Leucine-rich Repeat Variant"/>
    <property type="match status" value="1"/>
</dbReference>
<dbReference type="InterPro" id="IPR058669">
    <property type="entry name" value="TPR_IPO7/11-like"/>
</dbReference>
<evidence type="ECO:0000259" key="5">
    <source>
        <dbReference type="PROSITE" id="PS50166"/>
    </source>
</evidence>
<keyword evidence="3" id="KW-0813">Transport</keyword>
<dbReference type="Pfam" id="PF03810">
    <property type="entry name" value="IBN_N"/>
    <property type="match status" value="1"/>
</dbReference>